<evidence type="ECO:0000313" key="11">
    <source>
        <dbReference type="Proteomes" id="UP000034956"/>
    </source>
</evidence>
<sequence>MALPNISTDKKIKGVILAGGKGVRLHPLTKTINKHLLPVGREPMILNPVRKLIEAGITDILIVTSTHHMGNIVNLLGSGEEFGCNFTYKVQEKAAGIAHALALAEDFANGQKIAVILGDNITTASIKSFVEKFANQEKGALVLIKKVDDPTRYGVAVIDEKQIVEIEEKPQSPKSNFAVIGYYMYDPSIFDIIRQIQPSDRGEYEITSVNNEYIRRGELTYGILDGEWTDAGTFESLLYANQMLIKIPASQQEKQVVSKEQITEMLKELEKQEKELKKYLE</sequence>
<dbReference type="InterPro" id="IPR005835">
    <property type="entry name" value="NTP_transferase_dom"/>
</dbReference>
<evidence type="ECO:0000256" key="3">
    <source>
        <dbReference type="ARBA" id="ARBA00012461"/>
    </source>
</evidence>
<dbReference type="Pfam" id="PF00483">
    <property type="entry name" value="NTP_transferase"/>
    <property type="match status" value="1"/>
</dbReference>
<dbReference type="InterPro" id="IPR005907">
    <property type="entry name" value="G1P_thy_trans_s"/>
</dbReference>
<comment type="similarity">
    <text evidence="2">Belongs to the glucose-1-phosphate thymidylyltransferase family.</text>
</comment>
<dbReference type="Gene3D" id="3.90.550.10">
    <property type="entry name" value="Spore Coat Polysaccharide Biosynthesis Protein SpsA, Chain A"/>
    <property type="match status" value="1"/>
</dbReference>
<evidence type="ECO:0000256" key="2">
    <source>
        <dbReference type="ARBA" id="ARBA00010480"/>
    </source>
</evidence>
<protein>
    <recommendedName>
        <fullName evidence="3">glucose-1-phosphate thymidylyltransferase</fullName>
        <ecNumber evidence="3">2.7.7.24</ecNumber>
    </recommendedName>
</protein>
<comment type="cofactor">
    <cofactor evidence="1">
        <name>Mg(2+)</name>
        <dbReference type="ChEBI" id="CHEBI:18420"/>
    </cofactor>
</comment>
<dbReference type="GO" id="GO:0008879">
    <property type="term" value="F:glucose-1-phosphate thymidylyltransferase activity"/>
    <property type="evidence" value="ECO:0007669"/>
    <property type="project" value="UniProtKB-EC"/>
</dbReference>
<evidence type="ECO:0000256" key="6">
    <source>
        <dbReference type="ARBA" id="ARBA00022723"/>
    </source>
</evidence>
<name>A0A0G1UBJ9_9BACT</name>
<keyword evidence="5" id="KW-0548">Nucleotidyltransferase</keyword>
<accession>A0A0G1UBJ9</accession>
<dbReference type="PATRIC" id="fig|1618660.3.peg.102"/>
<keyword evidence="4 10" id="KW-0808">Transferase</keyword>
<dbReference type="InterPro" id="IPR029044">
    <property type="entry name" value="Nucleotide-diphossugar_trans"/>
</dbReference>
<evidence type="ECO:0000256" key="7">
    <source>
        <dbReference type="ARBA" id="ARBA00022842"/>
    </source>
</evidence>
<dbReference type="PANTHER" id="PTHR43532:SF1">
    <property type="entry name" value="GLUCOSE-1-PHOSPHATE THYMIDYLYLTRANSFERASE 1"/>
    <property type="match status" value="1"/>
</dbReference>
<comment type="caution">
    <text evidence="10">The sequence shown here is derived from an EMBL/GenBank/DDBJ whole genome shotgun (WGS) entry which is preliminary data.</text>
</comment>
<dbReference type="EMBL" id="LCPF01000001">
    <property type="protein sequence ID" value="KKU91492.1"/>
    <property type="molecule type" value="Genomic_DNA"/>
</dbReference>
<dbReference type="EC" id="2.7.7.24" evidence="3"/>
<keyword evidence="6" id="KW-0479">Metal-binding</keyword>
<dbReference type="SUPFAM" id="SSF53448">
    <property type="entry name" value="Nucleotide-diphospho-sugar transferases"/>
    <property type="match status" value="1"/>
</dbReference>
<evidence type="ECO:0000313" key="10">
    <source>
        <dbReference type="EMBL" id="KKU91492.1"/>
    </source>
</evidence>
<evidence type="ECO:0000256" key="5">
    <source>
        <dbReference type="ARBA" id="ARBA00022695"/>
    </source>
</evidence>
<proteinExistence type="inferred from homology"/>
<reference evidence="10 11" key="1">
    <citation type="journal article" date="2015" name="Nature">
        <title>rRNA introns, odd ribosomes, and small enigmatic genomes across a large radiation of phyla.</title>
        <authorList>
            <person name="Brown C.T."/>
            <person name="Hug L.A."/>
            <person name="Thomas B.C."/>
            <person name="Sharon I."/>
            <person name="Castelle C.J."/>
            <person name="Singh A."/>
            <person name="Wilkins M.J."/>
            <person name="Williams K.H."/>
            <person name="Banfield J.F."/>
        </authorList>
    </citation>
    <scope>NUCLEOTIDE SEQUENCE [LARGE SCALE GENOMIC DNA]</scope>
</reference>
<dbReference type="AlphaFoldDB" id="A0A0G1UBJ9"/>
<organism evidence="10 11">
    <name type="scientific">Candidatus Jorgensenbacteria bacterium GW2011_GWA1_48_11</name>
    <dbReference type="NCBI Taxonomy" id="1618660"/>
    <lineage>
        <taxon>Bacteria</taxon>
        <taxon>Candidatus Joergenseniibacteriota</taxon>
    </lineage>
</organism>
<feature type="domain" description="Nucleotidyl transferase" evidence="9">
    <location>
        <begin position="13"/>
        <end position="244"/>
    </location>
</feature>
<dbReference type="PANTHER" id="PTHR43532">
    <property type="entry name" value="GLUCOSE-1-PHOSPHATE THYMIDYLYLTRANSFERASE"/>
    <property type="match status" value="1"/>
</dbReference>
<evidence type="ECO:0000256" key="4">
    <source>
        <dbReference type="ARBA" id="ARBA00022679"/>
    </source>
</evidence>
<evidence type="ECO:0000259" key="9">
    <source>
        <dbReference type="Pfam" id="PF00483"/>
    </source>
</evidence>
<evidence type="ECO:0000256" key="8">
    <source>
        <dbReference type="ARBA" id="ARBA00049336"/>
    </source>
</evidence>
<comment type="catalytic activity">
    <reaction evidence="8">
        <text>dTTP + alpha-D-glucose 1-phosphate + H(+) = dTDP-alpha-D-glucose + diphosphate</text>
        <dbReference type="Rhea" id="RHEA:15225"/>
        <dbReference type="ChEBI" id="CHEBI:15378"/>
        <dbReference type="ChEBI" id="CHEBI:33019"/>
        <dbReference type="ChEBI" id="CHEBI:37568"/>
        <dbReference type="ChEBI" id="CHEBI:57477"/>
        <dbReference type="ChEBI" id="CHEBI:58601"/>
        <dbReference type="EC" id="2.7.7.24"/>
    </reaction>
</comment>
<evidence type="ECO:0000256" key="1">
    <source>
        <dbReference type="ARBA" id="ARBA00001946"/>
    </source>
</evidence>
<gene>
    <name evidence="10" type="ORF">UY23_C0001G0098</name>
</gene>
<keyword evidence="7" id="KW-0460">Magnesium</keyword>
<dbReference type="GO" id="GO:0046872">
    <property type="term" value="F:metal ion binding"/>
    <property type="evidence" value="ECO:0007669"/>
    <property type="project" value="UniProtKB-KW"/>
</dbReference>
<dbReference type="Proteomes" id="UP000034956">
    <property type="component" value="Unassembled WGS sequence"/>
</dbReference>